<name>A0A1I8H3Y4_9PLAT</name>
<sequence length="964" mass="107236">MLAGEAAANGGSGGSGSSANSAPRSYGGHSIASNVQRLCLKILETCRLQADSPELRRQVQFCCRVIDAHDTGEVFTEADIDDQLCRRFREQHRELDVANYRNLRRSLREARYFRRPVELQQFLFRMSCESAGTHQAANGAQKEQLIRLFTKRQPPPVPPPPSSTASRQQVKRSATQLMPSAAGTAGMSRSPSAALLAPPDAVAASSDGGATSGLARSVSARQLNNNSASQRQQPQGRQSANSTGDLSELDLLRELLYCLQGIDGGAFRYDPNLQSFQPTQLIRLPPSTLKSAMWIAECGWLHRKIKLFVEAKKSERTFGCLGQSFCAALHAQLRRFCELLAAIESQLAGQEDSADPAVCEPSGMTLKRLAVWVSEPHQRLRLLAGLVDACRTKKGGALVSEIYAWRFHGNPEIEATVAHLLTEVCKPLFHTVCRWILDGELEDTCQEFFVAANPTVGADRLWQSKYTLRKNMIPRFITAEQARKILLTGKAINFLRLVCGERRLQSLRPQSSKTVALPSPHAMLSQTLDPSFDRMVSDTYRDASQHLLRILFTKYHFIDHLKALRRYLLLGQGDFICHLMDLLEADLSLPAGQLYAHNLFGILETAKRATNAQFEPSYIIERLDVRKLDVSPGDTGWDVFSLYYNVDGPLSTVLTDECLTSYLRAFNFLWRSKRMEHILAGLSRKSVSEGRRLAARMPRAGGLLHRCQLIGHEMAHFVQQFQYYVSFETLECAWLDLLAAVKGACDLDAVIGAHQRFLATVVTRCLLDERSREILTQLRAVFDLIIQYEHALGAMFDALSEEAAIRDRFEDETERATKAGKWGLGAEREEAERARRRVFDDKSLSKFDSQLKVIQQSYWDLVTSFLRRLDSHADYSLRFLSTRIDFNGHYSRQAPSDRPSKPKGMKHQQHRRTFSGASGSSSGGANSDAAGAAAASSAAGNRSGARQATKMSTSKSSPLVSSEV</sequence>
<dbReference type="Pfam" id="PF04130">
    <property type="entry name" value="GCP_C_terminal"/>
    <property type="match status" value="1"/>
</dbReference>
<comment type="similarity">
    <text evidence="2">Belongs to the TUBGCP family.</text>
</comment>
<dbReference type="GO" id="GO:0000930">
    <property type="term" value="C:gamma-tubulin complex"/>
    <property type="evidence" value="ECO:0007669"/>
    <property type="project" value="TreeGrafter"/>
</dbReference>
<dbReference type="PANTHER" id="PTHR19302">
    <property type="entry name" value="GAMMA TUBULIN COMPLEX PROTEIN"/>
    <property type="match status" value="1"/>
</dbReference>
<keyword evidence="6" id="KW-1185">Reference proteome</keyword>
<keyword evidence="5" id="KW-0206">Cytoskeleton</keyword>
<dbReference type="GO" id="GO:0051011">
    <property type="term" value="F:microtubule minus-end binding"/>
    <property type="evidence" value="ECO:0007669"/>
    <property type="project" value="TreeGrafter"/>
</dbReference>
<dbReference type="GO" id="GO:0051321">
    <property type="term" value="P:meiotic cell cycle"/>
    <property type="evidence" value="ECO:0007669"/>
    <property type="project" value="TreeGrafter"/>
</dbReference>
<dbReference type="InterPro" id="IPR040457">
    <property type="entry name" value="GCP_C"/>
</dbReference>
<dbReference type="GO" id="GO:0043015">
    <property type="term" value="F:gamma-tubulin binding"/>
    <property type="evidence" value="ECO:0007669"/>
    <property type="project" value="InterPro"/>
</dbReference>
<dbReference type="GO" id="GO:0031122">
    <property type="term" value="P:cytoplasmic microtubule organization"/>
    <property type="evidence" value="ECO:0007669"/>
    <property type="project" value="TreeGrafter"/>
</dbReference>
<keyword evidence="4" id="KW-0493">Microtubule</keyword>
<dbReference type="InterPro" id="IPR007259">
    <property type="entry name" value="GCP"/>
</dbReference>
<organism evidence="6 7">
    <name type="scientific">Macrostomum lignano</name>
    <dbReference type="NCBI Taxonomy" id="282301"/>
    <lineage>
        <taxon>Eukaryota</taxon>
        <taxon>Metazoa</taxon>
        <taxon>Spiralia</taxon>
        <taxon>Lophotrochozoa</taxon>
        <taxon>Platyhelminthes</taxon>
        <taxon>Rhabditophora</taxon>
        <taxon>Macrostomorpha</taxon>
        <taxon>Macrostomida</taxon>
        <taxon>Macrostomidae</taxon>
        <taxon>Macrostomum</taxon>
    </lineage>
</organism>
<dbReference type="GO" id="GO:0007020">
    <property type="term" value="P:microtubule nucleation"/>
    <property type="evidence" value="ECO:0007669"/>
    <property type="project" value="InterPro"/>
</dbReference>
<dbReference type="GO" id="GO:0051225">
    <property type="term" value="P:spindle assembly"/>
    <property type="evidence" value="ECO:0007669"/>
    <property type="project" value="TreeGrafter"/>
</dbReference>
<dbReference type="WBParaSite" id="maker-uti_cns_0004157-snap-gene-0.5-mRNA-1">
    <property type="protein sequence ID" value="maker-uti_cns_0004157-snap-gene-0.5-mRNA-1"/>
    <property type="gene ID" value="maker-uti_cns_0004157-snap-gene-0.5"/>
</dbReference>
<keyword evidence="3" id="KW-0963">Cytoplasm</keyword>
<evidence type="ECO:0000256" key="1">
    <source>
        <dbReference type="ARBA" id="ARBA00004245"/>
    </source>
</evidence>
<evidence type="ECO:0000313" key="6">
    <source>
        <dbReference type="Proteomes" id="UP000095280"/>
    </source>
</evidence>
<dbReference type="Pfam" id="PF17681">
    <property type="entry name" value="GCP_N_terminal"/>
    <property type="match status" value="1"/>
</dbReference>
<dbReference type="STRING" id="282301.A0A1I8H3Y4"/>
<comment type="subcellular location">
    <subcellularLocation>
        <location evidence="1">Cytoplasm</location>
        <location evidence="1">Cytoskeleton</location>
    </subcellularLocation>
</comment>
<protein>
    <submittedName>
        <fullName evidence="7">Gamma-tubulin complex component</fullName>
    </submittedName>
</protein>
<dbReference type="Gene3D" id="1.20.120.1900">
    <property type="entry name" value="Gamma-tubulin complex, C-terminal domain"/>
    <property type="match status" value="1"/>
</dbReference>
<evidence type="ECO:0000256" key="2">
    <source>
        <dbReference type="ARBA" id="ARBA00010337"/>
    </source>
</evidence>
<dbReference type="PANTHER" id="PTHR19302:SF14">
    <property type="entry name" value="GAMMA-TUBULIN COMPLEX COMPONENT 3"/>
    <property type="match status" value="1"/>
</dbReference>
<accession>A0A1I8H3Y4</accession>
<dbReference type="Proteomes" id="UP000095280">
    <property type="component" value="Unplaced"/>
</dbReference>
<evidence type="ECO:0000256" key="5">
    <source>
        <dbReference type="ARBA" id="ARBA00023212"/>
    </source>
</evidence>
<evidence type="ECO:0000313" key="7">
    <source>
        <dbReference type="WBParaSite" id="maker-uti_cns_0004157-snap-gene-0.5-mRNA-1"/>
    </source>
</evidence>
<dbReference type="OrthoDB" id="5860513at2759"/>
<dbReference type="InterPro" id="IPR041470">
    <property type="entry name" value="GCP_N"/>
</dbReference>
<dbReference type="GO" id="GO:0000922">
    <property type="term" value="C:spindle pole"/>
    <property type="evidence" value="ECO:0007669"/>
    <property type="project" value="InterPro"/>
</dbReference>
<evidence type="ECO:0000256" key="4">
    <source>
        <dbReference type="ARBA" id="ARBA00022701"/>
    </source>
</evidence>
<reference evidence="7" key="1">
    <citation type="submission" date="2016-11" db="UniProtKB">
        <authorList>
            <consortium name="WormBaseParasite"/>
        </authorList>
    </citation>
    <scope>IDENTIFICATION</scope>
</reference>
<dbReference type="InterPro" id="IPR042241">
    <property type="entry name" value="GCP_C_sf"/>
</dbReference>
<proteinExistence type="inferred from homology"/>
<evidence type="ECO:0000256" key="3">
    <source>
        <dbReference type="ARBA" id="ARBA00022490"/>
    </source>
</evidence>
<dbReference type="GO" id="GO:0000278">
    <property type="term" value="P:mitotic cell cycle"/>
    <property type="evidence" value="ECO:0007669"/>
    <property type="project" value="TreeGrafter"/>
</dbReference>
<dbReference type="AlphaFoldDB" id="A0A1I8H3Y4"/>
<dbReference type="GO" id="GO:0005874">
    <property type="term" value="C:microtubule"/>
    <property type="evidence" value="ECO:0007669"/>
    <property type="project" value="UniProtKB-KW"/>
</dbReference>